<dbReference type="HOGENOM" id="CLU_063044_1_1_7"/>
<dbReference type="Gene3D" id="3.30.470.20">
    <property type="entry name" value="ATP-grasp fold, B domain"/>
    <property type="match status" value="1"/>
</dbReference>
<dbReference type="PROSITE" id="PS50975">
    <property type="entry name" value="ATP_GRASP"/>
    <property type="match status" value="1"/>
</dbReference>
<name>E1QIQ7_DESB2</name>
<evidence type="ECO:0000313" key="7">
    <source>
        <dbReference type="Proteomes" id="UP000009047"/>
    </source>
</evidence>
<evidence type="ECO:0000256" key="1">
    <source>
        <dbReference type="ARBA" id="ARBA00022598"/>
    </source>
</evidence>
<dbReference type="EMBL" id="CP002085">
    <property type="protein sequence ID" value="ADK84480.1"/>
    <property type="molecule type" value="Genomic_DNA"/>
</dbReference>
<keyword evidence="1" id="KW-0436">Ligase</keyword>
<proteinExistence type="predicted"/>
<dbReference type="Proteomes" id="UP000009047">
    <property type="component" value="Chromosome"/>
</dbReference>
<dbReference type="RefSeq" id="WP_013257934.1">
    <property type="nucleotide sequence ID" value="NC_014365.1"/>
</dbReference>
<dbReference type="InterPro" id="IPR011761">
    <property type="entry name" value="ATP-grasp"/>
</dbReference>
<dbReference type="OrthoDB" id="9791027at2"/>
<organism evidence="6 7">
    <name type="scientific">Desulfarculus baarsii (strain ATCC 33931 / DSM 2075 / LMG 7858 / VKM B-1802 / 2st14)</name>
    <dbReference type="NCBI Taxonomy" id="644282"/>
    <lineage>
        <taxon>Bacteria</taxon>
        <taxon>Pseudomonadati</taxon>
        <taxon>Thermodesulfobacteriota</taxon>
        <taxon>Desulfarculia</taxon>
        <taxon>Desulfarculales</taxon>
        <taxon>Desulfarculaceae</taxon>
        <taxon>Desulfarculus</taxon>
    </lineage>
</organism>
<dbReference type="Gene3D" id="3.30.1490.20">
    <property type="entry name" value="ATP-grasp fold, A domain"/>
    <property type="match status" value="1"/>
</dbReference>
<feature type="domain" description="ATP-grasp" evidence="5">
    <location>
        <begin position="25"/>
        <end position="62"/>
    </location>
</feature>
<keyword evidence="3 4" id="KW-0067">ATP-binding</keyword>
<dbReference type="AlphaFoldDB" id="E1QIQ7"/>
<dbReference type="GO" id="GO:0046872">
    <property type="term" value="F:metal ion binding"/>
    <property type="evidence" value="ECO:0007669"/>
    <property type="project" value="InterPro"/>
</dbReference>
<evidence type="ECO:0000259" key="5">
    <source>
        <dbReference type="PROSITE" id="PS50975"/>
    </source>
</evidence>
<keyword evidence="2 4" id="KW-0547">Nucleotide-binding</keyword>
<evidence type="ECO:0000256" key="4">
    <source>
        <dbReference type="PROSITE-ProRule" id="PRU00409"/>
    </source>
</evidence>
<dbReference type="KEGG" id="dbr:Deba_1112"/>
<sequence length="228" mass="23614">MKEVELLIKSASDSGQAALSEYDSKKVLAAYGVPVTREILAGSADEAIAAAQVLGGPVALKACSAKLLHKTERGAVRLGLRQPADIARAFAELMALEPDLDGVLVQEMVSGARELVMGLKRDAQFGPCVMLGLGGVLTEILADTAFRAAPIDAIEARDMCDQLRGKAMLGAFRGQAPADMDALCAALVGLGRIGLDLPAVSEIDVNPLIIDANGRLAAVDALVVLGRA</sequence>
<dbReference type="InterPro" id="IPR013815">
    <property type="entry name" value="ATP_grasp_subdomain_1"/>
</dbReference>
<evidence type="ECO:0000256" key="2">
    <source>
        <dbReference type="ARBA" id="ARBA00022741"/>
    </source>
</evidence>
<dbReference type="GO" id="GO:0016874">
    <property type="term" value="F:ligase activity"/>
    <property type="evidence" value="ECO:0007669"/>
    <property type="project" value="UniProtKB-KW"/>
</dbReference>
<evidence type="ECO:0000313" key="6">
    <source>
        <dbReference type="EMBL" id="ADK84480.1"/>
    </source>
</evidence>
<reference evidence="6 7" key="1">
    <citation type="journal article" date="2010" name="Stand. Genomic Sci.">
        <title>Complete genome sequence of Desulfarculus baarsii type strain (2st14).</title>
        <authorList>
            <person name="Sun H."/>
            <person name="Spring S."/>
            <person name="Lapidus A."/>
            <person name="Davenport K."/>
            <person name="Del Rio T.G."/>
            <person name="Tice H."/>
            <person name="Nolan M."/>
            <person name="Copeland A."/>
            <person name="Cheng J.F."/>
            <person name="Lucas S."/>
            <person name="Tapia R."/>
            <person name="Goodwin L."/>
            <person name="Pitluck S."/>
            <person name="Ivanova N."/>
            <person name="Pagani I."/>
            <person name="Mavromatis K."/>
            <person name="Ovchinnikova G."/>
            <person name="Pati A."/>
            <person name="Chen A."/>
            <person name="Palaniappan K."/>
            <person name="Hauser L."/>
            <person name="Chang Y.J."/>
            <person name="Jeffries C.D."/>
            <person name="Detter J.C."/>
            <person name="Han C."/>
            <person name="Rohde M."/>
            <person name="Brambilla E."/>
            <person name="Goker M."/>
            <person name="Woyke T."/>
            <person name="Bristow J."/>
            <person name="Eisen J.A."/>
            <person name="Markowitz V."/>
            <person name="Hugenholtz P."/>
            <person name="Kyrpides N.C."/>
            <person name="Klenk H.P."/>
            <person name="Land M."/>
        </authorList>
    </citation>
    <scope>NUCLEOTIDE SEQUENCE [LARGE SCALE GENOMIC DNA]</scope>
    <source>
        <strain evidence="7">ATCC 33931 / DSM 2075 / LMG 7858 / VKM B-1802 / 2st14</strain>
    </source>
</reference>
<accession>E1QIQ7</accession>
<dbReference type="GO" id="GO:0005524">
    <property type="term" value="F:ATP binding"/>
    <property type="evidence" value="ECO:0007669"/>
    <property type="project" value="UniProtKB-UniRule"/>
</dbReference>
<dbReference type="SUPFAM" id="SSF56059">
    <property type="entry name" value="Glutathione synthetase ATP-binding domain-like"/>
    <property type="match status" value="1"/>
</dbReference>
<evidence type="ECO:0000256" key="3">
    <source>
        <dbReference type="ARBA" id="ARBA00022840"/>
    </source>
</evidence>
<dbReference type="PANTHER" id="PTHR43334:SF1">
    <property type="entry name" value="3-HYDROXYPROPIONATE--COA LIGASE [ADP-FORMING]"/>
    <property type="match status" value="1"/>
</dbReference>
<dbReference type="STRING" id="644282.Deba_1112"/>
<dbReference type="Pfam" id="PF13549">
    <property type="entry name" value="ATP-grasp_5"/>
    <property type="match status" value="1"/>
</dbReference>
<gene>
    <name evidence="6" type="ordered locus">Deba_1112</name>
</gene>
<protein>
    <submittedName>
        <fullName evidence="6">ATP-grasp domain protein</fullName>
    </submittedName>
</protein>
<dbReference type="InterPro" id="IPR051538">
    <property type="entry name" value="Acyl-CoA_Synth/Transferase"/>
</dbReference>
<dbReference type="PANTHER" id="PTHR43334">
    <property type="entry name" value="ACETATE--COA LIGASE [ADP-FORMING]"/>
    <property type="match status" value="1"/>
</dbReference>
<keyword evidence="7" id="KW-1185">Reference proteome</keyword>
<dbReference type="eggNOG" id="COG0045">
    <property type="taxonomic scope" value="Bacteria"/>
</dbReference>